<dbReference type="PANTHER" id="PTHR13932">
    <property type="entry name" value="COPROPORPHYRINIGEN III OXIDASE"/>
    <property type="match status" value="1"/>
</dbReference>
<dbReference type="Pfam" id="PF06969">
    <property type="entry name" value="HemN_C"/>
    <property type="match status" value="1"/>
</dbReference>
<protein>
    <recommendedName>
        <fullName evidence="3 10">Heme chaperone HemW</fullName>
    </recommendedName>
</protein>
<dbReference type="InterPro" id="IPR010723">
    <property type="entry name" value="HemN_C"/>
</dbReference>
<dbReference type="GO" id="GO:0051539">
    <property type="term" value="F:4 iron, 4 sulfur cluster binding"/>
    <property type="evidence" value="ECO:0007669"/>
    <property type="project" value="UniProtKB-UniRule"/>
</dbReference>
<evidence type="ECO:0000256" key="6">
    <source>
        <dbReference type="ARBA" id="ARBA00022723"/>
    </source>
</evidence>
<comment type="cofactor">
    <cofactor evidence="1">
        <name>[4Fe-4S] cluster</name>
        <dbReference type="ChEBI" id="CHEBI:49883"/>
    </cofactor>
</comment>
<dbReference type="PROSITE" id="PS51918">
    <property type="entry name" value="RADICAL_SAM"/>
    <property type="match status" value="1"/>
</dbReference>
<name>A0A2Z2NIZ8_9GAMM</name>
<feature type="domain" description="Radical SAM core" evidence="11">
    <location>
        <begin position="5"/>
        <end position="238"/>
    </location>
</feature>
<dbReference type="GO" id="GO:0006779">
    <property type="term" value="P:porphyrin-containing compound biosynthetic process"/>
    <property type="evidence" value="ECO:0007669"/>
    <property type="project" value="InterPro"/>
</dbReference>
<keyword evidence="6 10" id="KW-0479">Metal-binding</keyword>
<dbReference type="SFLD" id="SFLDS00029">
    <property type="entry name" value="Radical_SAM"/>
    <property type="match status" value="1"/>
</dbReference>
<keyword evidence="5 10" id="KW-0949">S-adenosyl-L-methionine</keyword>
<evidence type="ECO:0000256" key="9">
    <source>
        <dbReference type="ARBA" id="ARBA00023186"/>
    </source>
</evidence>
<keyword evidence="9 10" id="KW-0143">Chaperone</keyword>
<evidence type="ECO:0000256" key="4">
    <source>
        <dbReference type="ARBA" id="ARBA00022617"/>
    </source>
</evidence>
<comment type="subcellular location">
    <subcellularLocation>
        <location evidence="10">Cytoplasm</location>
    </subcellularLocation>
</comment>
<dbReference type="InterPro" id="IPR013785">
    <property type="entry name" value="Aldolase_TIM"/>
</dbReference>
<dbReference type="Gene3D" id="3.20.20.70">
    <property type="entry name" value="Aldolase class I"/>
    <property type="match status" value="1"/>
</dbReference>
<sequence>MSRNFRELPPLSLYVHIPWCVKKCPYCDFNSHEQRGDIPEQHYIDALLNDLADELPLVWGRSISTVFIGGGTPSLLSAAAVERLMSGIRALTALAPTVEITMEANPGTFEQQRFRDYRESGINRLSIGIQSFNPQALKTLGRVHSADEALRAVDIAKQAGFEEINLDLMFGLPEQSTSAALADLRTAIDLETTHLSCYELTLEPNTLFARFPPKLPDDEARADMQNEIIDTLTGAGFERYEISAYARTSHRSQHNVNYWQFGDYLGIGAGAHGKISSAADGTIVRRWKHKHPARYLEATCAAERLGSEDIISLEETGLEFMMNALRLVDGFPVPLFEQHTGTSLLPWQSTIDKAIERGLLERSGLQLKATPTGFNWLNDTLEMFLPGVRRYPVIPLNPIS</sequence>
<dbReference type="PANTHER" id="PTHR13932:SF5">
    <property type="entry name" value="RADICAL S-ADENOSYL METHIONINE DOMAIN-CONTAINING PROTEIN 1, MITOCHONDRIAL"/>
    <property type="match status" value="1"/>
</dbReference>
<evidence type="ECO:0000256" key="2">
    <source>
        <dbReference type="ARBA" id="ARBA00006100"/>
    </source>
</evidence>
<accession>A0A2Z2NIZ8</accession>
<evidence type="ECO:0000256" key="1">
    <source>
        <dbReference type="ARBA" id="ARBA00001966"/>
    </source>
</evidence>
<dbReference type="SFLD" id="SFLDG01082">
    <property type="entry name" value="B12-binding_domain_containing"/>
    <property type="match status" value="1"/>
</dbReference>
<dbReference type="RefSeq" id="WP_088916009.1">
    <property type="nucleotide sequence ID" value="NZ_CP018632.1"/>
</dbReference>
<dbReference type="GO" id="GO:0005737">
    <property type="term" value="C:cytoplasm"/>
    <property type="evidence" value="ECO:0007669"/>
    <property type="project" value="UniProtKB-SubCell"/>
</dbReference>
<dbReference type="Proteomes" id="UP000250079">
    <property type="component" value="Chromosome"/>
</dbReference>
<dbReference type="OrthoDB" id="9808022at2"/>
<dbReference type="KEGG" id="gai:IMCC3135_01730"/>
<dbReference type="InterPro" id="IPR006638">
    <property type="entry name" value="Elp3/MiaA/NifB-like_rSAM"/>
</dbReference>
<proteinExistence type="inferred from homology"/>
<evidence type="ECO:0000256" key="5">
    <source>
        <dbReference type="ARBA" id="ARBA00022691"/>
    </source>
</evidence>
<keyword evidence="10" id="KW-0004">4Fe-4S</keyword>
<keyword evidence="7 10" id="KW-0408">Iron</keyword>
<dbReference type="EMBL" id="CP018632">
    <property type="protein sequence ID" value="ASJ70465.1"/>
    <property type="molecule type" value="Genomic_DNA"/>
</dbReference>
<dbReference type="InterPro" id="IPR004559">
    <property type="entry name" value="HemW-like"/>
</dbReference>
<dbReference type="GO" id="GO:0046872">
    <property type="term" value="F:metal ion binding"/>
    <property type="evidence" value="ECO:0007669"/>
    <property type="project" value="UniProtKB-UniRule"/>
</dbReference>
<evidence type="ECO:0000256" key="8">
    <source>
        <dbReference type="ARBA" id="ARBA00023014"/>
    </source>
</evidence>
<dbReference type="SFLD" id="SFLDF00562">
    <property type="entry name" value="HemN-like__clustered_with_heat"/>
    <property type="match status" value="1"/>
</dbReference>
<keyword evidence="10" id="KW-0963">Cytoplasm</keyword>
<evidence type="ECO:0000313" key="13">
    <source>
        <dbReference type="Proteomes" id="UP000250079"/>
    </source>
</evidence>
<dbReference type="SMART" id="SM00729">
    <property type="entry name" value="Elp3"/>
    <property type="match status" value="1"/>
</dbReference>
<evidence type="ECO:0000256" key="7">
    <source>
        <dbReference type="ARBA" id="ARBA00023004"/>
    </source>
</evidence>
<evidence type="ECO:0000259" key="11">
    <source>
        <dbReference type="PROSITE" id="PS51918"/>
    </source>
</evidence>
<dbReference type="Pfam" id="PF04055">
    <property type="entry name" value="Radical_SAM"/>
    <property type="match status" value="1"/>
</dbReference>
<dbReference type="GO" id="GO:0004109">
    <property type="term" value="F:coproporphyrinogen oxidase activity"/>
    <property type="evidence" value="ECO:0007669"/>
    <property type="project" value="InterPro"/>
</dbReference>
<dbReference type="SFLD" id="SFLDG01065">
    <property type="entry name" value="anaerobic_coproporphyrinogen-I"/>
    <property type="match status" value="1"/>
</dbReference>
<comment type="function">
    <text evidence="10">Probably acts as a heme chaperone, transferring heme to an unknown acceptor. Binds one molecule of heme per monomer, possibly covalently. Binds 1 [4Fe-4S] cluster. The cluster is coordinated with 3 cysteines and an exchangeable S-adenosyl-L-methionine.</text>
</comment>
<reference evidence="12 13" key="1">
    <citation type="submission" date="2016-12" db="EMBL/GenBank/DDBJ databases">
        <authorList>
            <person name="Song W.-J."/>
            <person name="Kurnit D.M."/>
        </authorList>
    </citation>
    <scope>NUCLEOTIDE SEQUENCE [LARGE SCALE GENOMIC DNA]</scope>
    <source>
        <strain evidence="12 13">IMCC3135</strain>
    </source>
</reference>
<dbReference type="InterPro" id="IPR007197">
    <property type="entry name" value="rSAM"/>
</dbReference>
<keyword evidence="4 10" id="KW-0349">Heme</keyword>
<dbReference type="NCBIfam" id="TIGR00539">
    <property type="entry name" value="hemN_rel"/>
    <property type="match status" value="1"/>
</dbReference>
<keyword evidence="12" id="KW-0560">Oxidoreductase</keyword>
<evidence type="ECO:0000256" key="10">
    <source>
        <dbReference type="RuleBase" id="RU364116"/>
    </source>
</evidence>
<comment type="similarity">
    <text evidence="2">Belongs to the anaerobic coproporphyrinogen-III oxidase family. HemW subfamily.</text>
</comment>
<dbReference type="CDD" id="cd01335">
    <property type="entry name" value="Radical_SAM"/>
    <property type="match status" value="1"/>
</dbReference>
<evidence type="ECO:0000313" key="12">
    <source>
        <dbReference type="EMBL" id="ASJ70465.1"/>
    </source>
</evidence>
<evidence type="ECO:0000256" key="3">
    <source>
        <dbReference type="ARBA" id="ARBA00017228"/>
    </source>
</evidence>
<dbReference type="AlphaFoldDB" id="A0A2Z2NIZ8"/>
<dbReference type="InterPro" id="IPR034505">
    <property type="entry name" value="Coproporphyrinogen-III_oxidase"/>
</dbReference>
<gene>
    <name evidence="12" type="primary">hemN_1</name>
    <name evidence="12" type="ORF">IMCC3135_01730</name>
</gene>
<keyword evidence="13" id="KW-1185">Reference proteome</keyword>
<keyword evidence="8 10" id="KW-0411">Iron-sulfur</keyword>
<dbReference type="InterPro" id="IPR058240">
    <property type="entry name" value="rSAM_sf"/>
</dbReference>
<organism evidence="12 13">
    <name type="scientific">Granulosicoccus antarcticus IMCC3135</name>
    <dbReference type="NCBI Taxonomy" id="1192854"/>
    <lineage>
        <taxon>Bacteria</taxon>
        <taxon>Pseudomonadati</taxon>
        <taxon>Pseudomonadota</taxon>
        <taxon>Gammaproteobacteria</taxon>
        <taxon>Chromatiales</taxon>
        <taxon>Granulosicoccaceae</taxon>
        <taxon>Granulosicoccus</taxon>
    </lineage>
</organism>
<dbReference type="SFLD" id="SFLDF00288">
    <property type="entry name" value="HemN-like__clustered_with_nucl"/>
    <property type="match status" value="1"/>
</dbReference>
<dbReference type="SUPFAM" id="SSF102114">
    <property type="entry name" value="Radical SAM enzymes"/>
    <property type="match status" value="1"/>
</dbReference>